<comment type="similarity">
    <text evidence="1">Belongs to the WD repeat LST8 family.</text>
</comment>
<feature type="compositionally biased region" description="Low complexity" evidence="5">
    <location>
        <begin position="318"/>
        <end position="331"/>
    </location>
</feature>
<feature type="region of interest" description="Disordered" evidence="5">
    <location>
        <begin position="960"/>
        <end position="1075"/>
    </location>
</feature>
<dbReference type="GO" id="GO:0032956">
    <property type="term" value="P:regulation of actin cytoskeleton organization"/>
    <property type="evidence" value="ECO:0007669"/>
    <property type="project" value="TreeGrafter"/>
</dbReference>
<evidence type="ECO:0000256" key="5">
    <source>
        <dbReference type="SAM" id="MobiDB-lite"/>
    </source>
</evidence>
<dbReference type="AlphaFoldDB" id="B6HPX6"/>
<feature type="compositionally biased region" description="Basic and acidic residues" evidence="5">
    <location>
        <begin position="934"/>
        <end position="945"/>
    </location>
</feature>
<evidence type="ECO:0000256" key="2">
    <source>
        <dbReference type="ARBA" id="ARBA00022574"/>
    </source>
</evidence>
<dbReference type="VEuPathDB" id="FungiDB:PCH_Pc22g11200"/>
<dbReference type="SUPFAM" id="SSF50978">
    <property type="entry name" value="WD40 repeat-like"/>
    <property type="match status" value="1"/>
</dbReference>
<evidence type="ECO:0000256" key="1">
    <source>
        <dbReference type="ARBA" id="ARBA00009890"/>
    </source>
</evidence>
<dbReference type="GO" id="GO:0031931">
    <property type="term" value="C:TORC1 complex"/>
    <property type="evidence" value="ECO:0007669"/>
    <property type="project" value="InterPro"/>
</dbReference>
<dbReference type="KEGG" id="pcs:N7525_005206"/>
<accession>B6HPX6</accession>
<dbReference type="OMA" id="WIGNRLY"/>
<name>B6HPX6_PENRW</name>
<dbReference type="PANTHER" id="PTHR19842:SF2">
    <property type="entry name" value="WD REPEAT PROTEIN (AFU_ORTHOLOGUE AFUA_5G04300)"/>
    <property type="match status" value="1"/>
</dbReference>
<dbReference type="EMBL" id="AM920437">
    <property type="protein sequence ID" value="CAP98408.1"/>
    <property type="molecule type" value="Genomic_DNA"/>
</dbReference>
<evidence type="ECO:0000313" key="7">
    <source>
        <dbReference type="Proteomes" id="UP000000724"/>
    </source>
</evidence>
<dbReference type="PROSITE" id="PS00678">
    <property type="entry name" value="WD_REPEATS_1"/>
    <property type="match status" value="1"/>
</dbReference>
<feature type="compositionally biased region" description="Polar residues" evidence="5">
    <location>
        <begin position="972"/>
        <end position="990"/>
    </location>
</feature>
<dbReference type="InterPro" id="IPR019775">
    <property type="entry name" value="WD40_repeat_CS"/>
</dbReference>
<feature type="compositionally biased region" description="Polar residues" evidence="5">
    <location>
        <begin position="332"/>
        <end position="342"/>
    </location>
</feature>
<dbReference type="Pfam" id="PF00400">
    <property type="entry name" value="WD40"/>
    <property type="match status" value="1"/>
</dbReference>
<feature type="repeat" description="WD" evidence="4">
    <location>
        <begin position="508"/>
        <end position="533"/>
    </location>
</feature>
<keyword evidence="2 4" id="KW-0853">WD repeat</keyword>
<evidence type="ECO:0000313" key="6">
    <source>
        <dbReference type="EMBL" id="CAP98408.1"/>
    </source>
</evidence>
<feature type="compositionally biased region" description="Low complexity" evidence="5">
    <location>
        <begin position="249"/>
        <end position="277"/>
    </location>
</feature>
<dbReference type="OrthoDB" id="10248252at2759"/>
<dbReference type="eggNOG" id="ENOG502RZG9">
    <property type="taxonomic scope" value="Eukaryota"/>
</dbReference>
<feature type="region of interest" description="Disordered" evidence="5">
    <location>
        <begin position="922"/>
        <end position="945"/>
    </location>
</feature>
<protein>
    <submittedName>
        <fullName evidence="6">Pc22g11200 protein</fullName>
    </submittedName>
</protein>
<feature type="region of interest" description="Disordered" evidence="5">
    <location>
        <begin position="170"/>
        <end position="342"/>
    </location>
</feature>
<dbReference type="InterPro" id="IPR037588">
    <property type="entry name" value="MLST8"/>
</dbReference>
<dbReference type="Proteomes" id="UP000000724">
    <property type="component" value="Contig Pc00c22"/>
</dbReference>
<gene>
    <name evidence="6" type="ORF">Pc22g11200</name>
    <name evidence="6" type="ORF">PCH_Pc22g11200</name>
</gene>
<feature type="compositionally biased region" description="Polar residues" evidence="5">
    <location>
        <begin position="170"/>
        <end position="184"/>
    </location>
</feature>
<reference evidence="6 7" key="1">
    <citation type="journal article" date="2008" name="Nat. Biotechnol.">
        <title>Genome sequencing and analysis of the filamentous fungus Penicillium chrysogenum.</title>
        <authorList>
            <person name="van den Berg M.A."/>
            <person name="Albang R."/>
            <person name="Albermann K."/>
            <person name="Badger J.H."/>
            <person name="Daran J.-M."/>
            <person name="Driessen A.J.M."/>
            <person name="Garcia-Estrada C."/>
            <person name="Fedorova N.D."/>
            <person name="Harris D.M."/>
            <person name="Heijne W.H.M."/>
            <person name="Joardar V.S."/>
            <person name="Kiel J.A.K.W."/>
            <person name="Kovalchuk A."/>
            <person name="Martin J.F."/>
            <person name="Nierman W.C."/>
            <person name="Nijland J.G."/>
            <person name="Pronk J.T."/>
            <person name="Roubos J.A."/>
            <person name="van der Klei I.J."/>
            <person name="van Peij N.N.M.E."/>
            <person name="Veenhuis M."/>
            <person name="von Doehren H."/>
            <person name="Wagner C."/>
            <person name="Wortman J.R."/>
            <person name="Bovenberg R.A.L."/>
        </authorList>
    </citation>
    <scope>NUCLEOTIDE SEQUENCE [LARGE SCALE GENOMIC DNA]</scope>
    <source>
        <strain evidence="7">ATCC 28089 / DSM 1075 / NRRL 1951 / Wisconsin 54-1255</strain>
    </source>
</reference>
<dbReference type="PROSITE" id="PS50082">
    <property type="entry name" value="WD_REPEATS_2"/>
    <property type="match status" value="1"/>
</dbReference>
<dbReference type="PANTHER" id="PTHR19842">
    <property type="entry name" value="G BETA-LIKE PROTEIN GBL"/>
    <property type="match status" value="1"/>
</dbReference>
<keyword evidence="7" id="KW-1185">Reference proteome</keyword>
<dbReference type="GeneID" id="8307314"/>
<sequence length="1108" mass="123540">MPDRSKRASTVELSYRLCDSHTPDLEDSRSLQILSALLGLPRLYRDNFFPSKTIQRHRLASVTERNRNRLKAASWKGNNGNLRFSVNKVGAEGADVMSFSLCHRPTPDVSEPKSISTKLHSCGTKMSHGFSSINGRGIVPAFPGLSARSIPENPDIQRETLRLLLQYSRVSSLSENSSTPATSNRTRDEVRDSWQTPQPEVQPSEASPRQISPRLTRSSSGSHVTRPSPAHSAAPSPGSPIRVSRRASSRASSRAPSRLPSPQSVSVSTSSSHSISPSHRERQRTLRESVAISNASRNDEVVAPKSKQHFSYPPDVMPSASRSPHSRSISPTAEQSFIRRSSRNRVQPTNYYANPWVNVPLELEEPDTIVKAIPDTVGSSSPQEPRRVPPRRANVQKLLYSRELGGGNHRPIVTDVVSDLRPWKSWQGASGDLLVLAWSPDGTQFAAGAAAKSDEHNMQYNKANNLLLGDLQSNRLKEIPDHWIPRPTTSPVDDPRLFMSVNNMQWIGNRLYTASFDKTVKIWDVESIRNVSCTHTLQHESRVAVMSVSKFNPDILATGTESILVWDTRDPENLTSTLLPLDRDARYKSNFEFSSTALAWGHTPSTLEFLAGGLAEPGEDPIYKGHLGLWRARESAFETIRMASTSHNVFDIKWHSSLPIFATASPEDPHNARIKGIGVTTKSIVRVFSLNCDLQKRVPSVMEFSCPALDVNEVSFCPMDSNGTYVTASCTDGKTYVWDSRKGDAILHELRHKAPLNPIDHQRTRETADVGVRVALWGSSMDQFYTGASDGVLKRWDIRRSPEDVLLEDAASFDEEIMCASFTEDQSHLLVGGSGGGVHVLSSGPCSDPNITTFEFEHAPEPEKPSDSGVLAGNQLVSSGQVVKHETFGMGQGPSYTGPFALWARDVKRDVSSDRIRDVPLLKKYQSQQLDGPPPRDRADLDLNQRREVERQIQLAEIRNRGFHKRKRQEQNDPSTFLYQGPISLSSLGSSRPAKKRKKKAEEMEVKREENQDENRDEKEDRGGKRDNGEGRREDKAKKKSRSKKKARKVARQIISNTEDVDLTLLDSDTETSNRHRFDLEELLEALEDDNWFPASGEIDPNIQKEIV</sequence>
<dbReference type="BioCyc" id="PCHR:PC22G11200-MONOMER"/>
<feature type="compositionally biased region" description="Polar residues" evidence="5">
    <location>
        <begin position="193"/>
        <end position="225"/>
    </location>
</feature>
<dbReference type="HOGENOM" id="CLU_005297_2_0_1"/>
<dbReference type="STRING" id="500485.B6HPX6"/>
<feature type="compositionally biased region" description="Basic and acidic residues" evidence="5">
    <location>
        <begin position="278"/>
        <end position="287"/>
    </location>
</feature>
<dbReference type="GO" id="GO:0031932">
    <property type="term" value="C:TORC2 complex"/>
    <property type="evidence" value="ECO:0007669"/>
    <property type="project" value="InterPro"/>
</dbReference>
<dbReference type="InterPro" id="IPR015943">
    <property type="entry name" value="WD40/YVTN_repeat-like_dom_sf"/>
</dbReference>
<dbReference type="InterPro" id="IPR001680">
    <property type="entry name" value="WD40_rpt"/>
</dbReference>
<keyword evidence="3" id="KW-0677">Repeat</keyword>
<dbReference type="GO" id="GO:0031929">
    <property type="term" value="P:TOR signaling"/>
    <property type="evidence" value="ECO:0007669"/>
    <property type="project" value="InterPro"/>
</dbReference>
<evidence type="ECO:0000256" key="3">
    <source>
        <dbReference type="ARBA" id="ARBA00022737"/>
    </source>
</evidence>
<feature type="compositionally biased region" description="Low complexity" evidence="5">
    <location>
        <begin position="227"/>
        <end position="242"/>
    </location>
</feature>
<proteinExistence type="inferred from homology"/>
<dbReference type="InterPro" id="IPR036322">
    <property type="entry name" value="WD40_repeat_dom_sf"/>
</dbReference>
<feature type="compositionally biased region" description="Basic residues" evidence="5">
    <location>
        <begin position="1038"/>
        <end position="1051"/>
    </location>
</feature>
<organism evidence="6 7">
    <name type="scientific">Penicillium rubens (strain ATCC 28089 / DSM 1075 / NRRL 1951 / Wisconsin 54-1255)</name>
    <name type="common">Penicillium chrysogenum</name>
    <dbReference type="NCBI Taxonomy" id="500485"/>
    <lineage>
        <taxon>Eukaryota</taxon>
        <taxon>Fungi</taxon>
        <taxon>Dikarya</taxon>
        <taxon>Ascomycota</taxon>
        <taxon>Pezizomycotina</taxon>
        <taxon>Eurotiomycetes</taxon>
        <taxon>Eurotiomycetidae</taxon>
        <taxon>Eurotiales</taxon>
        <taxon>Aspergillaceae</taxon>
        <taxon>Penicillium</taxon>
        <taxon>Penicillium chrysogenum species complex</taxon>
    </lineage>
</organism>
<feature type="compositionally biased region" description="Basic and acidic residues" evidence="5">
    <location>
        <begin position="1000"/>
        <end position="1037"/>
    </location>
</feature>
<evidence type="ECO:0000256" key="4">
    <source>
        <dbReference type="PROSITE-ProRule" id="PRU00221"/>
    </source>
</evidence>
<dbReference type="Gene3D" id="2.130.10.10">
    <property type="entry name" value="YVTN repeat-like/Quinoprotein amine dehydrogenase"/>
    <property type="match status" value="1"/>
</dbReference>
<dbReference type="SMART" id="SM00320">
    <property type="entry name" value="WD40"/>
    <property type="match status" value="6"/>
</dbReference>